<keyword evidence="3" id="KW-1133">Transmembrane helix</keyword>
<feature type="coiled-coil region" evidence="5">
    <location>
        <begin position="141"/>
        <end position="168"/>
    </location>
</feature>
<dbReference type="GO" id="GO:0055085">
    <property type="term" value="P:transmembrane transport"/>
    <property type="evidence" value="ECO:0007669"/>
    <property type="project" value="InterPro"/>
</dbReference>
<organism evidence="8 9">
    <name type="scientific">Delftia acidovorans</name>
    <name type="common">Pseudomonas acidovorans</name>
    <name type="synonym">Comamonas acidovorans</name>
    <dbReference type="NCBI Taxonomy" id="80866"/>
    <lineage>
        <taxon>Bacteria</taxon>
        <taxon>Pseudomonadati</taxon>
        <taxon>Pseudomonadota</taxon>
        <taxon>Betaproteobacteria</taxon>
        <taxon>Burkholderiales</taxon>
        <taxon>Comamonadaceae</taxon>
        <taxon>Delftia</taxon>
    </lineage>
</organism>
<evidence type="ECO:0000256" key="4">
    <source>
        <dbReference type="ARBA" id="ARBA00023136"/>
    </source>
</evidence>
<dbReference type="GeneID" id="24116917"/>
<keyword evidence="4" id="KW-0472">Membrane</keyword>
<dbReference type="Gene3D" id="3.30.1150.10">
    <property type="match status" value="1"/>
</dbReference>
<evidence type="ECO:0000256" key="5">
    <source>
        <dbReference type="SAM" id="Coils"/>
    </source>
</evidence>
<evidence type="ECO:0000256" key="2">
    <source>
        <dbReference type="ARBA" id="ARBA00022692"/>
    </source>
</evidence>
<dbReference type="InterPro" id="IPR037682">
    <property type="entry name" value="TonB_C"/>
</dbReference>
<accession>A0A080NGX9</accession>
<dbReference type="GO" id="GO:0016020">
    <property type="term" value="C:membrane"/>
    <property type="evidence" value="ECO:0007669"/>
    <property type="project" value="UniProtKB-SubCell"/>
</dbReference>
<evidence type="ECO:0000313" key="8">
    <source>
        <dbReference type="EMBL" id="QPS11288.1"/>
    </source>
</evidence>
<dbReference type="InterPro" id="IPR006260">
    <property type="entry name" value="TonB/TolA_C"/>
</dbReference>
<sequence length="287" mass="32002">MKLPTALRSLSTLQLALGVSIALHAGLFSFRFIDPERFDRVFQDTPLEVILVNARANEQPDKAQAIAQTSLAGGGEADKGRASSPMPYSALTAVGDDFEERQRQIDSMQEQQTVLLTQLRKQVAALPPLDPREAAKQTKEQQAQQEKRQQLVKLLAEIEKRINEENARPKKRYISPSTREAVYAIYYDGLRRKVEDKGTENFPEQAGKKLYGELVMILTVNHDGRVLSTEIVQGSGNRLLDTRAEAIARAAGPFGHFGPAMRAKADQIAVVSRFKFTREQTLQTTVQ</sequence>
<gene>
    <name evidence="8" type="ORF">I6G66_15355</name>
    <name evidence="7" type="ORF">SGN30_03910</name>
</gene>
<evidence type="ECO:0000256" key="3">
    <source>
        <dbReference type="ARBA" id="ARBA00022989"/>
    </source>
</evidence>
<evidence type="ECO:0000256" key="1">
    <source>
        <dbReference type="ARBA" id="ARBA00004167"/>
    </source>
</evidence>
<comment type="subcellular location">
    <subcellularLocation>
        <location evidence="1">Membrane</location>
        <topology evidence="1">Single-pass membrane protein</topology>
    </subcellularLocation>
</comment>
<protein>
    <submittedName>
        <fullName evidence="8">TonB family protein</fullName>
    </submittedName>
</protein>
<dbReference type="RefSeq" id="WP_012203413.1">
    <property type="nucleotide sequence ID" value="NZ_CAGKLB010000026.1"/>
</dbReference>
<evidence type="ECO:0000313" key="9">
    <source>
        <dbReference type="Proteomes" id="UP000594778"/>
    </source>
</evidence>
<dbReference type="Proteomes" id="UP001287445">
    <property type="component" value="Unassembled WGS sequence"/>
</dbReference>
<dbReference type="OMA" id="FAPFTGD"/>
<keyword evidence="2" id="KW-0812">Transmembrane</keyword>
<dbReference type="NCBIfam" id="TIGR01352">
    <property type="entry name" value="tonB_Cterm"/>
    <property type="match status" value="1"/>
</dbReference>
<proteinExistence type="predicted"/>
<evidence type="ECO:0000313" key="7">
    <source>
        <dbReference type="EMBL" id="MDX4952568.1"/>
    </source>
</evidence>
<dbReference type="Pfam" id="PF03544">
    <property type="entry name" value="TonB_C"/>
    <property type="match status" value="1"/>
</dbReference>
<dbReference type="EMBL" id="CP065668">
    <property type="protein sequence ID" value="QPS11288.1"/>
    <property type="molecule type" value="Genomic_DNA"/>
</dbReference>
<reference evidence="7" key="2">
    <citation type="submission" date="2023-11" db="EMBL/GenBank/DDBJ databases">
        <title>Identification and selenium tolerance of Delftia acidovorans R3-25.</title>
        <authorList>
            <person name="Zhang S."/>
            <person name="Liu Y."/>
            <person name="Guo Y."/>
        </authorList>
    </citation>
    <scope>NUCLEOTIDE SEQUENCE</scope>
    <source>
        <strain evidence="7">R3-25</strain>
    </source>
</reference>
<reference evidence="8 9" key="1">
    <citation type="submission" date="2020-12" db="EMBL/GenBank/DDBJ databases">
        <title>FDA dAtabase for Regulatory Grade micrObial Sequences (FDA-ARGOS): Supporting development and validation of Infectious Disease Dx tests.</title>
        <authorList>
            <person name="Sproer C."/>
            <person name="Gronow S."/>
            <person name="Severitt S."/>
            <person name="Schroder I."/>
            <person name="Tallon L."/>
            <person name="Sadzewicz L."/>
            <person name="Zhao X."/>
            <person name="Boylan J."/>
            <person name="Ott S."/>
            <person name="Bowen H."/>
            <person name="Vavikolanu K."/>
            <person name="Mehta A."/>
            <person name="Aluvathingal J."/>
            <person name="Nadendla S."/>
            <person name="Lowell S."/>
            <person name="Myers T."/>
            <person name="Yan Y."/>
            <person name="Sichtig H."/>
        </authorList>
    </citation>
    <scope>NUCLEOTIDE SEQUENCE [LARGE SCALE GENOMIC DNA]</scope>
    <source>
        <strain evidence="8 9">FDAARGOS_909</strain>
    </source>
</reference>
<dbReference type="Proteomes" id="UP000594778">
    <property type="component" value="Chromosome"/>
</dbReference>
<dbReference type="EMBL" id="JAWWMZ010000001">
    <property type="protein sequence ID" value="MDX4952568.1"/>
    <property type="molecule type" value="Genomic_DNA"/>
</dbReference>
<name>A0A080NGX9_DELAC</name>
<dbReference type="SUPFAM" id="SSF74653">
    <property type="entry name" value="TolA/TonB C-terminal domain"/>
    <property type="match status" value="1"/>
</dbReference>
<feature type="domain" description="TonB C-terminal" evidence="6">
    <location>
        <begin position="202"/>
        <end position="276"/>
    </location>
</feature>
<keyword evidence="5" id="KW-0175">Coiled coil</keyword>
<dbReference type="AlphaFoldDB" id="A0A080NGX9"/>
<evidence type="ECO:0000259" key="6">
    <source>
        <dbReference type="Pfam" id="PF03544"/>
    </source>
</evidence>